<feature type="transmembrane region" description="Helical" evidence="2">
    <location>
        <begin position="210"/>
        <end position="230"/>
    </location>
</feature>
<dbReference type="EMBL" id="CP084166">
    <property type="protein sequence ID" value="UJG39650.1"/>
    <property type="molecule type" value="Genomic_DNA"/>
</dbReference>
<feature type="transmembrane region" description="Helical" evidence="2">
    <location>
        <begin position="46"/>
        <end position="67"/>
    </location>
</feature>
<protein>
    <submittedName>
        <fullName evidence="3">Uncharacterized protein</fullName>
    </submittedName>
</protein>
<feature type="transmembrane region" description="Helical" evidence="2">
    <location>
        <begin position="266"/>
        <end position="290"/>
    </location>
</feature>
<name>A0A9Y1BIU5_9ARCH</name>
<dbReference type="AlphaFoldDB" id="A0A9Y1BIU5"/>
<evidence type="ECO:0000256" key="1">
    <source>
        <dbReference type="SAM" id="MobiDB-lite"/>
    </source>
</evidence>
<organism evidence="3">
    <name type="scientific">Candidatus Heimdallarchaeum aukensis</name>
    <dbReference type="NCBI Taxonomy" id="2876573"/>
    <lineage>
        <taxon>Archaea</taxon>
        <taxon>Promethearchaeati</taxon>
        <taxon>Candidatus Heimdallarchaeota</taxon>
        <taxon>Candidatus Heimdallarchaeia (ex Rinke et al. 2021) (nom. nud.)</taxon>
        <taxon>Candidatus Heimdallarchaeales</taxon>
        <taxon>Candidatus Heimdallarchaeaceae</taxon>
        <taxon>Candidatus Heimdallarchaeum</taxon>
    </lineage>
</organism>
<evidence type="ECO:0000256" key="2">
    <source>
        <dbReference type="SAM" id="Phobius"/>
    </source>
</evidence>
<proteinExistence type="predicted"/>
<feature type="transmembrane region" description="Helical" evidence="2">
    <location>
        <begin position="168"/>
        <end position="190"/>
    </location>
</feature>
<keyword evidence="2" id="KW-0472">Membrane</keyword>
<gene>
    <name evidence="3" type="ORF">K9W45_07205</name>
</gene>
<sequence length="329" mass="38246">MMSQLNVEKTDSSEETKLGPRTEKEVWQDWGKSILSWLTDKIHSPMGVWFISIWLVSIITMGITNILRGESFFKGPSYWIGTFLTYGLNVGQDPTYRFIAKPVINWIFAPMVVITLGITLFVLPDCGFFRNGAFPKEELDFQKTYMFFNTEVWGSDLVNPNHPKWTAMYLWIVWMPVILGTAIASIYNFIVFKKIQKRKRAIPKPTNSLLYSLIASFIVGIAMALMTGNIELRFSGILRSIFIERKTNSFFIYGTQYNLSGQYHPIGLALTMWLINFIPFAIVYLMFLITMNIDKIWINREKIIENIKTKIKREKVVDLFHEQQKINQN</sequence>
<feature type="region of interest" description="Disordered" evidence="1">
    <location>
        <begin position="1"/>
        <end position="22"/>
    </location>
</feature>
<feature type="compositionally biased region" description="Basic and acidic residues" evidence="1">
    <location>
        <begin position="8"/>
        <end position="22"/>
    </location>
</feature>
<dbReference type="Proteomes" id="UP001201020">
    <property type="component" value="Chromosome"/>
</dbReference>
<reference evidence="3" key="1">
    <citation type="journal article" date="2022" name="Nat. Microbiol.">
        <title>Unique mobile elements and scalable gene flow at the prokaryote-eukaryote boundary revealed by circularized Asgard archaea genomes.</title>
        <authorList>
            <person name="Wu F."/>
            <person name="Speth D.R."/>
            <person name="Philosof A."/>
            <person name="Cremiere A."/>
            <person name="Narayanan A."/>
            <person name="Barco R.A."/>
            <person name="Connon S.A."/>
            <person name="Amend J.P."/>
            <person name="Antoshechkin I.A."/>
            <person name="Orphan V.J."/>
        </authorList>
    </citation>
    <scope>NUCLEOTIDE SEQUENCE</scope>
    <source>
        <strain evidence="3">PM71</strain>
    </source>
</reference>
<feature type="transmembrane region" description="Helical" evidence="2">
    <location>
        <begin position="103"/>
        <end position="123"/>
    </location>
</feature>
<keyword evidence="2" id="KW-0812">Transmembrane</keyword>
<keyword evidence="2" id="KW-1133">Transmembrane helix</keyword>
<evidence type="ECO:0000313" key="3">
    <source>
        <dbReference type="EMBL" id="UJG39650.1"/>
    </source>
</evidence>
<accession>A0A9Y1BIU5</accession>